<comment type="similarity">
    <text evidence="5">Belongs to the eIF-3 subunit D family.</text>
</comment>
<keyword evidence="2 5" id="KW-0396">Initiation factor</keyword>
<feature type="region of interest" description="RNA gate" evidence="5">
    <location>
        <begin position="316"/>
        <end position="330"/>
    </location>
</feature>
<comment type="function">
    <text evidence="5">mRNA cap-binding component of the eukaryotic translation initiation factor 3 (eIF-3) complex, which is involved in protein synthesis of a specialized repertoire of mRNAs and, together with other initiation factors, stimulates binding of mRNA and methionyl-tRNAi to the 40S ribosome. The eIF-3 complex specifically targets and initiates translation of a subset of mRNAs involved in cell proliferation. In the eIF-3 complex, eif3d specifically recognizes and binds the 7-methylguanosine cap of a subset of mRNAs.</text>
</comment>
<dbReference type="InterPro" id="IPR007783">
    <property type="entry name" value="eIF3d"/>
</dbReference>
<dbReference type="PANTHER" id="PTHR12399:SF0">
    <property type="entry name" value="EUKARYOTIC TRANSLATION INITIATION FACTOR 3 SUBUNIT D"/>
    <property type="match status" value="1"/>
</dbReference>
<evidence type="ECO:0000256" key="6">
    <source>
        <dbReference type="SAM" id="MobiDB-lite"/>
    </source>
</evidence>
<reference evidence="7" key="1">
    <citation type="submission" date="2020-05" db="EMBL/GenBank/DDBJ databases">
        <title>Phylogenomic resolution of chytrid fungi.</title>
        <authorList>
            <person name="Stajich J.E."/>
            <person name="Amses K."/>
            <person name="Simmons R."/>
            <person name="Seto K."/>
            <person name="Myers J."/>
            <person name="Bonds A."/>
            <person name="Quandt C.A."/>
            <person name="Barry K."/>
            <person name="Liu P."/>
            <person name="Grigoriev I."/>
            <person name="Longcore J.E."/>
            <person name="James T.Y."/>
        </authorList>
    </citation>
    <scope>NUCLEOTIDE SEQUENCE</scope>
    <source>
        <strain evidence="7">JEL0379</strain>
    </source>
</reference>
<dbReference type="Proteomes" id="UP001212152">
    <property type="component" value="Unassembled WGS sequence"/>
</dbReference>
<comment type="domain">
    <text evidence="5">The RNA gate region regulates mRNA cap recognition to prevent promiscuous mRNA-binding before assembly of eif3d into the full eukaryotic translation initiation factor 3 (eIF-3) complex.</text>
</comment>
<keyword evidence="3" id="KW-0694">RNA-binding</keyword>
<evidence type="ECO:0000256" key="3">
    <source>
        <dbReference type="ARBA" id="ARBA00022884"/>
    </source>
</evidence>
<dbReference type="EMBL" id="JADGJQ010000003">
    <property type="protein sequence ID" value="KAJ3184557.1"/>
    <property type="molecule type" value="Genomic_DNA"/>
</dbReference>
<keyword evidence="8" id="KW-1185">Reference proteome</keyword>
<proteinExistence type="inferred from homology"/>
<dbReference type="GO" id="GO:0005852">
    <property type="term" value="C:eukaryotic translation initiation factor 3 complex"/>
    <property type="evidence" value="ECO:0007669"/>
    <property type="project" value="UniProtKB-UniRule"/>
</dbReference>
<evidence type="ECO:0000313" key="7">
    <source>
        <dbReference type="EMBL" id="KAJ3184557.1"/>
    </source>
</evidence>
<name>A0AAD5XUE8_9FUNG</name>
<comment type="subunit">
    <text evidence="5">Component of the eukaryotic translation initiation factor 3 (eIF-3) complex.</text>
</comment>
<sequence length="589" mass="63905">MPAALRFTLPTVVDNDAGWGPASLPEDLAAVPYAPYSKSDRLGKIADWTAPALGDGYGDRRYGNNDGDNSNRRRRFGPGQEAFGAGLSSLFAYTVAAEDEASFSVVDRTAAVQKKPGGGFKSQRGGRGGARGGATVGGWQAGGGRTGGPGGGPQQAMRGGHDRRGQHPGGQRRRYGGYNDKPARIRDASVQAGPEWKVVEELDFPRMNKLYFQVEEAEDISGHGDFNFIDKSLDRINTKQERPLQASDRHYINVTASDDPVLLNHAKTSSAEGLTVYATDNVLATLMCATRSVYSWDIIVTKHDNKLFLDKRDGGVFDFVSVNENAADPPLEATEKETINTPQALAQEATTLNRNFARQILNDRERVSLPNPNPFEDGSSALPATAYRYRQWNLGSDVTLVARTQIDAALHAPGSNSTSATGLMKLKNAPCPPADTLFVNVRALNEFDSRAPGAGGAPEWRQKLDSQRGAIMATEIKNNGNKLSRWVTEAMLAGADQLRVGFVSRASPKDRNRHVILGSTTFKPRDLASQMNFNIGNGWGILKMFVDLCASTLEDGKYILVKDPNKALLRLYSVPEDTFEDRAENAAAE</sequence>
<feature type="compositionally biased region" description="Basic residues" evidence="6">
    <location>
        <begin position="166"/>
        <end position="175"/>
    </location>
</feature>
<feature type="compositionally biased region" description="Gly residues" evidence="6">
    <location>
        <begin position="116"/>
        <end position="153"/>
    </location>
</feature>
<comment type="caution">
    <text evidence="7">The sequence shown here is derived from an EMBL/GenBank/DDBJ whole genome shotgun (WGS) entry which is preliminary data.</text>
</comment>
<organism evidence="7 8">
    <name type="scientific">Geranomyces variabilis</name>
    <dbReference type="NCBI Taxonomy" id="109894"/>
    <lineage>
        <taxon>Eukaryota</taxon>
        <taxon>Fungi</taxon>
        <taxon>Fungi incertae sedis</taxon>
        <taxon>Chytridiomycota</taxon>
        <taxon>Chytridiomycota incertae sedis</taxon>
        <taxon>Chytridiomycetes</taxon>
        <taxon>Spizellomycetales</taxon>
        <taxon>Powellomycetaceae</taxon>
        <taxon>Geranomyces</taxon>
    </lineage>
</organism>
<dbReference type="Pfam" id="PF05091">
    <property type="entry name" value="eIF-3_zeta"/>
    <property type="match status" value="1"/>
</dbReference>
<dbReference type="GO" id="GO:0016282">
    <property type="term" value="C:eukaryotic 43S preinitiation complex"/>
    <property type="evidence" value="ECO:0007669"/>
    <property type="project" value="UniProtKB-UniRule"/>
</dbReference>
<evidence type="ECO:0000256" key="2">
    <source>
        <dbReference type="ARBA" id="ARBA00022540"/>
    </source>
</evidence>
<dbReference type="GO" id="GO:0033290">
    <property type="term" value="C:eukaryotic 48S preinitiation complex"/>
    <property type="evidence" value="ECO:0007669"/>
    <property type="project" value="UniProtKB-UniRule"/>
</dbReference>
<dbReference type="GO" id="GO:0098808">
    <property type="term" value="F:mRNA cap binding"/>
    <property type="evidence" value="ECO:0007669"/>
    <property type="project" value="UniProtKB-UniRule"/>
</dbReference>
<accession>A0AAD5XUE8</accession>
<evidence type="ECO:0000256" key="4">
    <source>
        <dbReference type="ARBA" id="ARBA00022917"/>
    </source>
</evidence>
<keyword evidence="4 5" id="KW-0648">Protein biosynthesis</keyword>
<protein>
    <recommendedName>
        <fullName evidence="5">Eukaryotic translation initiation factor 3 subunit D</fullName>
        <shortName evidence="5">eIF3d</shortName>
    </recommendedName>
</protein>
<dbReference type="GO" id="GO:0001732">
    <property type="term" value="P:formation of cytoplasmic translation initiation complex"/>
    <property type="evidence" value="ECO:0007669"/>
    <property type="project" value="UniProtKB-UniRule"/>
</dbReference>
<feature type="region of interest" description="Disordered" evidence="6">
    <location>
        <begin position="112"/>
        <end position="180"/>
    </location>
</feature>
<evidence type="ECO:0000256" key="1">
    <source>
        <dbReference type="ARBA" id="ARBA00022490"/>
    </source>
</evidence>
<comment type="subcellular location">
    <subcellularLocation>
        <location evidence="5">Cytoplasm</location>
    </subcellularLocation>
</comment>
<keyword evidence="1 5" id="KW-0963">Cytoplasm</keyword>
<gene>
    <name evidence="7" type="ORF">HDU87_003958</name>
</gene>
<dbReference type="AlphaFoldDB" id="A0AAD5XUE8"/>
<dbReference type="GO" id="GO:0003743">
    <property type="term" value="F:translation initiation factor activity"/>
    <property type="evidence" value="ECO:0007669"/>
    <property type="project" value="UniProtKB-UniRule"/>
</dbReference>
<evidence type="ECO:0000256" key="5">
    <source>
        <dbReference type="HAMAP-Rule" id="MF_03003"/>
    </source>
</evidence>
<dbReference type="HAMAP" id="MF_03003">
    <property type="entry name" value="eIF3d"/>
    <property type="match status" value="1"/>
</dbReference>
<dbReference type="PANTHER" id="PTHR12399">
    <property type="entry name" value="EUKARYOTIC TRANSLATION INITIATION FACTOR 3 SUBUNIT 7"/>
    <property type="match status" value="1"/>
</dbReference>
<evidence type="ECO:0000313" key="8">
    <source>
        <dbReference type="Proteomes" id="UP001212152"/>
    </source>
</evidence>
<dbReference type="GO" id="GO:0002191">
    <property type="term" value="P:cap-dependent translational initiation"/>
    <property type="evidence" value="ECO:0007669"/>
    <property type="project" value="UniProtKB-UniRule"/>
</dbReference>
<feature type="region of interest" description="Disordered" evidence="6">
    <location>
        <begin position="56"/>
        <end position="80"/>
    </location>
</feature>
<dbReference type="PIRSF" id="PIRSF016281">
    <property type="entry name" value="EIF-3_zeta"/>
    <property type="match status" value="1"/>
</dbReference>